<reference evidence="2 3" key="1">
    <citation type="submission" date="2020-05" db="EMBL/GenBank/DDBJ databases">
        <authorList>
            <person name="Mo P."/>
        </authorList>
    </citation>
    <scope>NUCLEOTIDE SEQUENCE [LARGE SCALE GENOMIC DNA]</scope>
    <source>
        <strain evidence="2 3">Gen01</strain>
    </source>
</reference>
<keyword evidence="3" id="KW-1185">Reference proteome</keyword>
<gene>
    <name evidence="2" type="ORF">HOP40_20415</name>
</gene>
<evidence type="ECO:0000313" key="3">
    <source>
        <dbReference type="Proteomes" id="UP000505377"/>
    </source>
</evidence>
<dbReference type="Proteomes" id="UP000505377">
    <property type="component" value="Chromosome"/>
</dbReference>
<name>A0A6M6JKJ8_9PSEU</name>
<accession>A0A6M6JKJ8</accession>
<dbReference type="AlphaFoldDB" id="A0A6M6JKJ8"/>
<dbReference type="EMBL" id="CP053564">
    <property type="protein sequence ID" value="QJY47876.1"/>
    <property type="molecule type" value="Genomic_DNA"/>
</dbReference>
<dbReference type="KEGG" id="pbro:HOP40_20415"/>
<evidence type="ECO:0000256" key="1">
    <source>
        <dbReference type="SAM" id="Phobius"/>
    </source>
</evidence>
<feature type="transmembrane region" description="Helical" evidence="1">
    <location>
        <begin position="88"/>
        <end position="113"/>
    </location>
</feature>
<protein>
    <submittedName>
        <fullName evidence="2">Uncharacterized protein</fullName>
    </submittedName>
</protein>
<dbReference type="RefSeq" id="WP_172160968.1">
    <property type="nucleotide sequence ID" value="NZ_CP053564.1"/>
</dbReference>
<organism evidence="2 3">
    <name type="scientific">Pseudonocardia broussonetiae</name>
    <dbReference type="NCBI Taxonomy" id="2736640"/>
    <lineage>
        <taxon>Bacteria</taxon>
        <taxon>Bacillati</taxon>
        <taxon>Actinomycetota</taxon>
        <taxon>Actinomycetes</taxon>
        <taxon>Pseudonocardiales</taxon>
        <taxon>Pseudonocardiaceae</taxon>
        <taxon>Pseudonocardia</taxon>
    </lineage>
</organism>
<proteinExistence type="predicted"/>
<keyword evidence="1" id="KW-1133">Transmembrane helix</keyword>
<keyword evidence="1" id="KW-0812">Transmembrane</keyword>
<sequence length="132" mass="13210">MSSVRVPRSRRPAAGWGTRAVLAIAILAQLFACQALLAPTGPAPAAAVIQDLGHGIGHDTVCEAGATPVIAGAARALLPDCLPPADPALVLVALIAAGLVAARATAGGTAPWAPRRLLPGRRRLLAVGIARV</sequence>
<keyword evidence="1" id="KW-0472">Membrane</keyword>
<evidence type="ECO:0000313" key="2">
    <source>
        <dbReference type="EMBL" id="QJY47876.1"/>
    </source>
</evidence>